<dbReference type="InterPro" id="IPR013762">
    <property type="entry name" value="Integrase-like_cat_sf"/>
</dbReference>
<dbReference type="SUPFAM" id="SSF56349">
    <property type="entry name" value="DNA breaking-rejoining enzymes"/>
    <property type="match status" value="1"/>
</dbReference>
<dbReference type="NCBIfam" id="NF040815">
    <property type="entry name" value="recomb_XerA_Arch"/>
    <property type="match status" value="1"/>
</dbReference>
<dbReference type="CDD" id="cd00798">
    <property type="entry name" value="INT_XerDC_C"/>
    <property type="match status" value="1"/>
</dbReference>
<dbReference type="PROSITE" id="PS51898">
    <property type="entry name" value="TYR_RECOMBINASE"/>
    <property type="match status" value="1"/>
</dbReference>
<dbReference type="PANTHER" id="PTHR30349">
    <property type="entry name" value="PHAGE INTEGRASE-RELATED"/>
    <property type="match status" value="1"/>
</dbReference>
<keyword evidence="3 10" id="KW-0963">Cytoplasm</keyword>
<dbReference type="InterPro" id="IPR011010">
    <property type="entry name" value="DNA_brk_join_enz"/>
</dbReference>
<dbReference type="InterPro" id="IPR050090">
    <property type="entry name" value="Tyrosine_recombinase_XerCD"/>
</dbReference>
<evidence type="ECO:0000313" key="14">
    <source>
        <dbReference type="EMBL" id="SEN59476.1"/>
    </source>
</evidence>
<feature type="active site" description="O-(3'-phospho-DNA)-tyrosine intermediate" evidence="10">
    <location>
        <position position="281"/>
    </location>
</feature>
<dbReference type="AlphaFoldDB" id="A0A1H8HU87"/>
<dbReference type="PROSITE" id="PS51900">
    <property type="entry name" value="CB"/>
    <property type="match status" value="1"/>
</dbReference>
<evidence type="ECO:0000259" key="13">
    <source>
        <dbReference type="PROSITE" id="PS51900"/>
    </source>
</evidence>
<dbReference type="GO" id="GO:0003677">
    <property type="term" value="F:DNA binding"/>
    <property type="evidence" value="ECO:0007669"/>
    <property type="project" value="UniProtKB-UniRule"/>
</dbReference>
<dbReference type="Proteomes" id="UP000199300">
    <property type="component" value="Unassembled WGS sequence"/>
</dbReference>
<comment type="subcellular location">
    <subcellularLocation>
        <location evidence="1 10">Cytoplasm</location>
    </subcellularLocation>
</comment>
<evidence type="ECO:0000256" key="7">
    <source>
        <dbReference type="ARBA" id="ARBA00023125"/>
    </source>
</evidence>
<dbReference type="PANTHER" id="PTHR30349:SF77">
    <property type="entry name" value="TYROSINE RECOMBINASE XERC"/>
    <property type="match status" value="1"/>
</dbReference>
<feature type="active site" evidence="10">
    <location>
        <position position="246"/>
    </location>
</feature>
<keyword evidence="6 10" id="KW-0229">DNA integration</keyword>
<evidence type="ECO:0000256" key="6">
    <source>
        <dbReference type="ARBA" id="ARBA00022908"/>
    </source>
</evidence>
<evidence type="ECO:0000256" key="4">
    <source>
        <dbReference type="ARBA" id="ARBA00022618"/>
    </source>
</evidence>
<dbReference type="Gene3D" id="1.10.150.130">
    <property type="match status" value="1"/>
</dbReference>
<keyword evidence="5 10" id="KW-0159">Chromosome partition</keyword>
<feature type="active site" evidence="10">
    <location>
        <position position="249"/>
    </location>
</feature>
<dbReference type="GO" id="GO:0006313">
    <property type="term" value="P:DNA transposition"/>
    <property type="evidence" value="ECO:0007669"/>
    <property type="project" value="UniProtKB-UniRule"/>
</dbReference>
<dbReference type="EMBL" id="FODJ01000001">
    <property type="protein sequence ID" value="SEN59476.1"/>
    <property type="molecule type" value="Genomic_DNA"/>
</dbReference>
<protein>
    <recommendedName>
        <fullName evidence="10 11">Tyrosine recombinase XerC</fullName>
    </recommendedName>
</protein>
<keyword evidence="15" id="KW-1185">Reference proteome</keyword>
<evidence type="ECO:0000256" key="3">
    <source>
        <dbReference type="ARBA" id="ARBA00022490"/>
    </source>
</evidence>
<keyword evidence="9 10" id="KW-0131">Cell cycle</keyword>
<dbReference type="GO" id="GO:0009037">
    <property type="term" value="F:tyrosine-based site-specific recombinase activity"/>
    <property type="evidence" value="ECO:0007669"/>
    <property type="project" value="UniProtKB-UniRule"/>
</dbReference>
<dbReference type="InterPro" id="IPR011931">
    <property type="entry name" value="Recomb_XerC"/>
</dbReference>
<evidence type="ECO:0000259" key="12">
    <source>
        <dbReference type="PROSITE" id="PS51898"/>
    </source>
</evidence>
<evidence type="ECO:0000256" key="10">
    <source>
        <dbReference type="HAMAP-Rule" id="MF_01808"/>
    </source>
</evidence>
<keyword evidence="8 10" id="KW-0233">DNA recombination</keyword>
<feature type="active site" evidence="10">
    <location>
        <position position="149"/>
    </location>
</feature>
<feature type="active site" evidence="10">
    <location>
        <position position="272"/>
    </location>
</feature>
<dbReference type="InterPro" id="IPR010998">
    <property type="entry name" value="Integrase_recombinase_N"/>
</dbReference>
<evidence type="ECO:0000256" key="11">
    <source>
        <dbReference type="NCBIfam" id="TIGR02224"/>
    </source>
</evidence>
<dbReference type="HAMAP" id="MF_01808">
    <property type="entry name" value="Recomb_XerC_XerD"/>
    <property type="match status" value="1"/>
</dbReference>
<sequence length="305" mass="35293">MDQMQLLKKEFNLYLQIEKNVSPYTLSFYSHDLDIFFSFLEREQLTTVKDVDERAVRFFLTNLYEQKLSRKSVARKISSLRTFYRYLEREGYCESNPFLSISLPKAEQSLPNFLYSEELVKLFQVSDLSNPLGQRDQAILELMYATGIRVSECQTLTVEAVDLSLQTIIVLGKGRKERYIPFGSFADKALRRYLTGGRKVLLEKGKADTNLLFLNAKGAPLTARGIRYLLNKLVKDAALTIHLHPHALRHTFATHMLNEGADLRSVQELLGHEHLSTTQIYTHVTKDRLKDVYMKNHPRAKKQEE</sequence>
<dbReference type="Pfam" id="PF00589">
    <property type="entry name" value="Phage_integrase"/>
    <property type="match status" value="1"/>
</dbReference>
<comment type="function">
    <text evidence="10">Site-specific tyrosine recombinase, which acts by catalyzing the cutting and rejoining of the recombining DNA molecules. The XerC-XerD complex is essential to convert dimers of the bacterial chromosome into monomers to permit their segregation at cell division. It also contributes to the segregational stability of plasmids.</text>
</comment>
<evidence type="ECO:0000256" key="2">
    <source>
        <dbReference type="ARBA" id="ARBA00006657"/>
    </source>
</evidence>
<dbReference type="InterPro" id="IPR004107">
    <property type="entry name" value="Integrase_SAM-like_N"/>
</dbReference>
<comment type="similarity">
    <text evidence="2 10">Belongs to the 'phage' integrase family. XerC subfamily.</text>
</comment>
<proteinExistence type="inferred from homology"/>
<name>A0A1H8HU87_9BACI</name>
<feature type="domain" description="Tyr recombinase" evidence="12">
    <location>
        <begin position="109"/>
        <end position="294"/>
    </location>
</feature>
<organism evidence="14 15">
    <name type="scientific">Amphibacillus marinus</name>
    <dbReference type="NCBI Taxonomy" id="872970"/>
    <lineage>
        <taxon>Bacteria</taxon>
        <taxon>Bacillati</taxon>
        <taxon>Bacillota</taxon>
        <taxon>Bacilli</taxon>
        <taxon>Bacillales</taxon>
        <taxon>Bacillaceae</taxon>
        <taxon>Amphibacillus</taxon>
    </lineage>
</organism>
<dbReference type="NCBIfam" id="NF001399">
    <property type="entry name" value="PRK00283.1"/>
    <property type="match status" value="1"/>
</dbReference>
<evidence type="ECO:0000256" key="9">
    <source>
        <dbReference type="ARBA" id="ARBA00023306"/>
    </source>
</evidence>
<dbReference type="Pfam" id="PF02899">
    <property type="entry name" value="Phage_int_SAM_1"/>
    <property type="match status" value="1"/>
</dbReference>
<gene>
    <name evidence="10" type="primary">xerC</name>
    <name evidence="14" type="ORF">SAMN04488134_101437</name>
</gene>
<evidence type="ECO:0000256" key="1">
    <source>
        <dbReference type="ARBA" id="ARBA00004496"/>
    </source>
</evidence>
<dbReference type="NCBIfam" id="TIGR02224">
    <property type="entry name" value="recomb_XerC"/>
    <property type="match status" value="1"/>
</dbReference>
<feature type="domain" description="Core-binding (CB)" evidence="13">
    <location>
        <begin position="2"/>
        <end position="88"/>
    </location>
</feature>
<dbReference type="GO" id="GO:0007059">
    <property type="term" value="P:chromosome segregation"/>
    <property type="evidence" value="ECO:0007669"/>
    <property type="project" value="UniProtKB-UniRule"/>
</dbReference>
<dbReference type="GO" id="GO:0051301">
    <property type="term" value="P:cell division"/>
    <property type="evidence" value="ECO:0007669"/>
    <property type="project" value="UniProtKB-UniRule"/>
</dbReference>
<reference evidence="14 15" key="1">
    <citation type="submission" date="2016-10" db="EMBL/GenBank/DDBJ databases">
        <authorList>
            <person name="de Groot N.N."/>
        </authorList>
    </citation>
    <scope>NUCLEOTIDE SEQUENCE [LARGE SCALE GENOMIC DNA]</scope>
    <source>
        <strain evidence="14 15">CGMCC 1.10434</strain>
    </source>
</reference>
<accession>A0A1H8HU87</accession>
<dbReference type="InterPro" id="IPR002104">
    <property type="entry name" value="Integrase_catalytic"/>
</dbReference>
<feature type="active site" evidence="10">
    <location>
        <position position="173"/>
    </location>
</feature>
<evidence type="ECO:0000313" key="15">
    <source>
        <dbReference type="Proteomes" id="UP000199300"/>
    </source>
</evidence>
<comment type="subunit">
    <text evidence="10">Forms a cyclic heterotetrameric complex composed of two molecules of XerC and two molecules of XerD.</text>
</comment>
<dbReference type="InterPro" id="IPR044068">
    <property type="entry name" value="CB"/>
</dbReference>
<dbReference type="Gene3D" id="1.10.443.10">
    <property type="entry name" value="Intergrase catalytic core"/>
    <property type="match status" value="1"/>
</dbReference>
<dbReference type="GO" id="GO:0005737">
    <property type="term" value="C:cytoplasm"/>
    <property type="evidence" value="ECO:0007669"/>
    <property type="project" value="UniProtKB-SubCell"/>
</dbReference>
<evidence type="ECO:0000256" key="5">
    <source>
        <dbReference type="ARBA" id="ARBA00022829"/>
    </source>
</evidence>
<keyword evidence="7 10" id="KW-0238">DNA-binding</keyword>
<dbReference type="InterPro" id="IPR023009">
    <property type="entry name" value="Tyrosine_recombinase_XerC/XerD"/>
</dbReference>
<evidence type="ECO:0000256" key="8">
    <source>
        <dbReference type="ARBA" id="ARBA00023172"/>
    </source>
</evidence>
<dbReference type="STRING" id="872970.SAMN04488134_101437"/>
<keyword evidence="4 10" id="KW-0132">Cell division</keyword>